<dbReference type="GO" id="GO:0016616">
    <property type="term" value="F:oxidoreductase activity, acting on the CH-OH group of donors, NAD or NADP as acceptor"/>
    <property type="evidence" value="ECO:0007669"/>
    <property type="project" value="TreeGrafter"/>
</dbReference>
<dbReference type="PROSITE" id="PS00061">
    <property type="entry name" value="ADH_SHORT"/>
    <property type="match status" value="1"/>
</dbReference>
<keyword evidence="3" id="KW-0560">Oxidoreductase</keyword>
<proteinExistence type="inferred from homology"/>
<protein>
    <recommendedName>
        <fullName evidence="6">Ketoreductase (KR) domain-containing protein</fullName>
    </recommendedName>
</protein>
<comment type="similarity">
    <text evidence="1">Belongs to the short-chain dehydrogenases/reductases (SDR) family.</text>
</comment>
<name>A0A367L353_9HYPO</name>
<sequence length="287" mass="30618">MTSDRDKLAQRILPVMTLAQGHDDIPPIETASHRFQIKGNAVVTGALGGLGTVLSRAMLQHGLQGLLMLDVRMTEGERMVKELRDEFPSSRIEMLASDITDEQQVAQAMDYASDKLGSVDMLVCLAGIVGVSHALDVTASQFRRVLDVNATGTFLCAQAAARKMVEQGKGGRIVLTASISAHRVNWPQPQVAYNASKAAVISIKSCLAAELARYGIRVNSVSPGYMDTLLNEGPGLDVGRREWCARNPLGRMGLPAELATVVVMLLSEGASYVNGADIVVDGGGLVF</sequence>
<dbReference type="InterPro" id="IPR020904">
    <property type="entry name" value="Sc_DH/Rdtase_CS"/>
</dbReference>
<gene>
    <name evidence="4" type="ORF">L249_5001</name>
</gene>
<keyword evidence="2" id="KW-0521">NADP</keyword>
<dbReference type="InterPro" id="IPR002347">
    <property type="entry name" value="SDR_fam"/>
</dbReference>
<evidence type="ECO:0008006" key="6">
    <source>
        <dbReference type="Google" id="ProtNLM"/>
    </source>
</evidence>
<reference evidence="4 5" key="1">
    <citation type="journal article" date="2015" name="BMC Genomics">
        <title>Insights from the genome of Ophiocordyceps polyrhachis-furcata to pathogenicity and host specificity in insect fungi.</title>
        <authorList>
            <person name="Wichadakul D."/>
            <person name="Kobmoo N."/>
            <person name="Ingsriswang S."/>
            <person name="Tangphatsornruang S."/>
            <person name="Chantasingh D."/>
            <person name="Luangsa-ard J.J."/>
            <person name="Eurwilaichitr L."/>
        </authorList>
    </citation>
    <scope>NUCLEOTIDE SEQUENCE [LARGE SCALE GENOMIC DNA]</scope>
    <source>
        <strain evidence="4 5">BCC 54312</strain>
    </source>
</reference>
<accession>A0A367L353</accession>
<evidence type="ECO:0000256" key="2">
    <source>
        <dbReference type="ARBA" id="ARBA00022857"/>
    </source>
</evidence>
<dbReference type="FunFam" id="3.40.50.720:FF:000084">
    <property type="entry name" value="Short-chain dehydrogenase reductase"/>
    <property type="match status" value="1"/>
</dbReference>
<dbReference type="PRINTS" id="PR00080">
    <property type="entry name" value="SDRFAMILY"/>
</dbReference>
<dbReference type="PANTHER" id="PTHR42760">
    <property type="entry name" value="SHORT-CHAIN DEHYDROGENASES/REDUCTASES FAMILY MEMBER"/>
    <property type="match status" value="1"/>
</dbReference>
<dbReference type="InterPro" id="IPR036291">
    <property type="entry name" value="NAD(P)-bd_dom_sf"/>
</dbReference>
<evidence type="ECO:0000256" key="3">
    <source>
        <dbReference type="ARBA" id="ARBA00023002"/>
    </source>
</evidence>
<dbReference type="Proteomes" id="UP000253664">
    <property type="component" value="Unassembled WGS sequence"/>
</dbReference>
<evidence type="ECO:0000313" key="5">
    <source>
        <dbReference type="Proteomes" id="UP000253664"/>
    </source>
</evidence>
<dbReference type="STRING" id="1330021.A0A367L353"/>
<dbReference type="AlphaFoldDB" id="A0A367L353"/>
<dbReference type="PANTHER" id="PTHR42760:SF115">
    <property type="entry name" value="3-OXOACYL-[ACYL-CARRIER-PROTEIN] REDUCTASE FABG"/>
    <property type="match status" value="1"/>
</dbReference>
<comment type="caution">
    <text evidence="4">The sequence shown here is derived from an EMBL/GenBank/DDBJ whole genome shotgun (WGS) entry which is preliminary data.</text>
</comment>
<dbReference type="OrthoDB" id="47007at2759"/>
<evidence type="ECO:0000256" key="1">
    <source>
        <dbReference type="ARBA" id="ARBA00006484"/>
    </source>
</evidence>
<dbReference type="SUPFAM" id="SSF51735">
    <property type="entry name" value="NAD(P)-binding Rossmann-fold domains"/>
    <property type="match status" value="1"/>
</dbReference>
<organism evidence="4 5">
    <name type="scientific">Ophiocordyceps polyrhachis-furcata BCC 54312</name>
    <dbReference type="NCBI Taxonomy" id="1330021"/>
    <lineage>
        <taxon>Eukaryota</taxon>
        <taxon>Fungi</taxon>
        <taxon>Dikarya</taxon>
        <taxon>Ascomycota</taxon>
        <taxon>Pezizomycotina</taxon>
        <taxon>Sordariomycetes</taxon>
        <taxon>Hypocreomycetidae</taxon>
        <taxon>Hypocreales</taxon>
        <taxon>Ophiocordycipitaceae</taxon>
        <taxon>Ophiocordyceps</taxon>
    </lineage>
</organism>
<dbReference type="Gene3D" id="3.40.50.720">
    <property type="entry name" value="NAD(P)-binding Rossmann-like Domain"/>
    <property type="match status" value="1"/>
</dbReference>
<keyword evidence="5" id="KW-1185">Reference proteome</keyword>
<dbReference type="EMBL" id="LKCN02000017">
    <property type="protein sequence ID" value="RCI08859.1"/>
    <property type="molecule type" value="Genomic_DNA"/>
</dbReference>
<dbReference type="Pfam" id="PF13561">
    <property type="entry name" value="adh_short_C2"/>
    <property type="match status" value="1"/>
</dbReference>
<evidence type="ECO:0000313" key="4">
    <source>
        <dbReference type="EMBL" id="RCI08859.1"/>
    </source>
</evidence>
<dbReference type="PRINTS" id="PR00081">
    <property type="entry name" value="GDHRDH"/>
</dbReference>